<dbReference type="OrthoDB" id="10255576at2759"/>
<gene>
    <name evidence="3" type="ORF">CLODIP_2_CD11444</name>
</gene>
<dbReference type="GO" id="GO:0032981">
    <property type="term" value="P:mitochondrial respiratory chain complex I assembly"/>
    <property type="evidence" value="ECO:0007669"/>
    <property type="project" value="TreeGrafter"/>
</dbReference>
<reference evidence="3 4" key="1">
    <citation type="submission" date="2020-04" db="EMBL/GenBank/DDBJ databases">
        <authorList>
            <person name="Alioto T."/>
            <person name="Alioto T."/>
            <person name="Gomez Garrido J."/>
        </authorList>
    </citation>
    <scope>NUCLEOTIDE SEQUENCE [LARGE SCALE GENOMIC DNA]</scope>
</reference>
<proteinExistence type="inferred from homology"/>
<dbReference type="InterPro" id="IPR007763">
    <property type="entry name" value="NDUFA12"/>
</dbReference>
<organism evidence="3 4">
    <name type="scientific">Cloeon dipterum</name>
    <dbReference type="NCBI Taxonomy" id="197152"/>
    <lineage>
        <taxon>Eukaryota</taxon>
        <taxon>Metazoa</taxon>
        <taxon>Ecdysozoa</taxon>
        <taxon>Arthropoda</taxon>
        <taxon>Hexapoda</taxon>
        <taxon>Insecta</taxon>
        <taxon>Pterygota</taxon>
        <taxon>Palaeoptera</taxon>
        <taxon>Ephemeroptera</taxon>
        <taxon>Pisciforma</taxon>
        <taxon>Baetidae</taxon>
        <taxon>Cloeon</taxon>
    </lineage>
</organism>
<evidence type="ECO:0000313" key="4">
    <source>
        <dbReference type="Proteomes" id="UP000494165"/>
    </source>
</evidence>
<evidence type="ECO:0000256" key="2">
    <source>
        <dbReference type="SAM" id="MobiDB-lite"/>
    </source>
</evidence>
<evidence type="ECO:0008006" key="5">
    <source>
        <dbReference type="Google" id="ProtNLM"/>
    </source>
</evidence>
<dbReference type="GO" id="GO:0045271">
    <property type="term" value="C:respiratory chain complex I"/>
    <property type="evidence" value="ECO:0007669"/>
    <property type="project" value="InterPro"/>
</dbReference>
<dbReference type="AlphaFoldDB" id="A0A8S1BZ01"/>
<dbReference type="GO" id="GO:0005739">
    <property type="term" value="C:mitochondrion"/>
    <property type="evidence" value="ECO:0007669"/>
    <property type="project" value="TreeGrafter"/>
</dbReference>
<dbReference type="PANTHER" id="PTHR32470:SF2">
    <property type="entry name" value="NADH DEHYDROGENASE [UBIQUINONE] 1 ALPHA SUBCOMPLEX ASSEMBLY FACTOR 2"/>
    <property type="match status" value="1"/>
</dbReference>
<evidence type="ECO:0000256" key="1">
    <source>
        <dbReference type="ARBA" id="ARBA00007355"/>
    </source>
</evidence>
<dbReference type="InterPro" id="IPR052618">
    <property type="entry name" value="ComplexI_NDUFA12"/>
</dbReference>
<name>A0A8S1BZ01_9INSE</name>
<feature type="region of interest" description="Disordered" evidence="2">
    <location>
        <begin position="41"/>
        <end position="60"/>
    </location>
</feature>
<evidence type="ECO:0000313" key="3">
    <source>
        <dbReference type="EMBL" id="CAB3361037.1"/>
    </source>
</evidence>
<comment type="similarity">
    <text evidence="1">Belongs to the complex I NDUFA12 subunit family.</text>
</comment>
<accession>A0A8S1BZ01</accession>
<keyword evidence="4" id="KW-1185">Reference proteome</keyword>
<dbReference type="Pfam" id="PF05071">
    <property type="entry name" value="NDUFA12"/>
    <property type="match status" value="1"/>
</dbReference>
<protein>
    <recommendedName>
        <fullName evidence="5">NADH dehydrogenase [ubiquinone] 1 alpha subcomplex assembly factor 2</fullName>
    </recommendedName>
</protein>
<dbReference type="PANTHER" id="PTHR32470">
    <property type="entry name" value="ADH DEHYDROGENASE [UBIQUINONE] 1 ALPHA SUBCOMPLEX ASSEMBLY FACTOR 2"/>
    <property type="match status" value="1"/>
</dbReference>
<sequence>MAQRSIIGTILKNFINSFKVLQKPSGKLVSTDFLGNKYFEIPADPQGGKRRPSRWFDPATKDDFQQEIPAEWEAWLRNRRADPPTEDEIKASYALMLLKKKNAAALESKTPSGAPTQAIKGMESFPQYGDEYEMMAGKKQFKE</sequence>
<dbReference type="Proteomes" id="UP000494165">
    <property type="component" value="Unassembled WGS sequence"/>
</dbReference>
<dbReference type="EMBL" id="CADEPI010000005">
    <property type="protein sequence ID" value="CAB3361037.1"/>
    <property type="molecule type" value="Genomic_DNA"/>
</dbReference>
<comment type="caution">
    <text evidence="3">The sequence shown here is derived from an EMBL/GenBank/DDBJ whole genome shotgun (WGS) entry which is preliminary data.</text>
</comment>